<organism evidence="1">
    <name type="scientific">marine sediment metagenome</name>
    <dbReference type="NCBI Taxonomy" id="412755"/>
    <lineage>
        <taxon>unclassified sequences</taxon>
        <taxon>metagenomes</taxon>
        <taxon>ecological metagenomes</taxon>
    </lineage>
</organism>
<gene>
    <name evidence="1" type="ORF">S12H4_01404</name>
</gene>
<dbReference type="EMBL" id="BARW01000278">
    <property type="protein sequence ID" value="GAI61989.1"/>
    <property type="molecule type" value="Genomic_DNA"/>
</dbReference>
<accession>X1S2J3</accession>
<protein>
    <submittedName>
        <fullName evidence="1">Uncharacterized protein</fullName>
    </submittedName>
</protein>
<reference evidence="1" key="1">
    <citation type="journal article" date="2014" name="Front. Microbiol.">
        <title>High frequency of phylogenetically diverse reductive dehalogenase-homologous genes in deep subseafloor sedimentary metagenomes.</title>
        <authorList>
            <person name="Kawai M."/>
            <person name="Futagami T."/>
            <person name="Toyoda A."/>
            <person name="Takaki Y."/>
            <person name="Nishi S."/>
            <person name="Hori S."/>
            <person name="Arai W."/>
            <person name="Tsubouchi T."/>
            <person name="Morono Y."/>
            <person name="Uchiyama I."/>
            <person name="Ito T."/>
            <person name="Fujiyama A."/>
            <person name="Inagaki F."/>
            <person name="Takami H."/>
        </authorList>
    </citation>
    <scope>NUCLEOTIDE SEQUENCE</scope>
    <source>
        <strain evidence="1">Expedition CK06-06</strain>
    </source>
</reference>
<dbReference type="AlphaFoldDB" id="X1S2J3"/>
<comment type="caution">
    <text evidence="1">The sequence shown here is derived from an EMBL/GenBank/DDBJ whole genome shotgun (WGS) entry which is preliminary data.</text>
</comment>
<proteinExistence type="predicted"/>
<sequence>MPSLAQTLEAETTVFAEEKHNAKIIPTQIIVDNEAGLAPRVITIQDVFTAAVSHREDTPEDPSTIDRLIITVDNGGWATIAAEALKELEILGQLQVNIDEVSLGNEAIVTISWGFE</sequence>
<evidence type="ECO:0000313" key="1">
    <source>
        <dbReference type="EMBL" id="GAI61989.1"/>
    </source>
</evidence>
<name>X1S2J3_9ZZZZ</name>